<dbReference type="EMBL" id="JAUQYP010000001">
    <property type="protein sequence ID" value="MDO8107278.1"/>
    <property type="molecule type" value="Genomic_DNA"/>
</dbReference>
<reference evidence="1 2" key="1">
    <citation type="submission" date="2023-07" db="EMBL/GenBank/DDBJ databases">
        <title>Description of novel actinomycetes strains, isolated from tidal flat sediment.</title>
        <authorList>
            <person name="Lu C."/>
        </authorList>
    </citation>
    <scope>NUCLEOTIDE SEQUENCE [LARGE SCALE GENOMIC DNA]</scope>
    <source>
        <strain evidence="1 2">SYSU T00b441</strain>
    </source>
</reference>
<dbReference type="RefSeq" id="WP_304600909.1">
    <property type="nucleotide sequence ID" value="NZ_JAUQYO010000001.1"/>
</dbReference>
<keyword evidence="1" id="KW-0378">Hydrolase</keyword>
<protein>
    <submittedName>
        <fullName evidence="1">Vms1/Ankzf1 family peptidyl-tRNA hydrolase</fullName>
    </submittedName>
</protein>
<evidence type="ECO:0000313" key="1">
    <source>
        <dbReference type="EMBL" id="MDO8107278.1"/>
    </source>
</evidence>
<accession>A0ABT9DDB7</accession>
<dbReference type="Gene3D" id="3.30.420.60">
    <property type="entry name" value="eRF1 domain 2"/>
    <property type="match status" value="1"/>
</dbReference>
<dbReference type="Pfam" id="PF18844">
    <property type="entry name" value="baeRF_family2"/>
    <property type="match status" value="1"/>
</dbReference>
<dbReference type="Proteomes" id="UP001232536">
    <property type="component" value="Unassembled WGS sequence"/>
</dbReference>
<gene>
    <name evidence="1" type="ORF">Q6348_08740</name>
</gene>
<sequence>MKLDSLRPLLDHDGPLTTVCMDVTRADEAGDREIRNRWSALKRALDHQKAPAETVDTIADVLLRPTHVPGPHGRFVVASGTEILFDRVLADAPVHEEAFHDGVPSLMPAAQAIDEAVRYLLVEIDRTGADLTWSGVDLPDEEVVGGHDVLHKARAGGWSHRRIQTRAEDSWERNVGAVAAELDRLVGLAHPEVVLVTGDVRAVAMLRDEVGKAVAEVLVEVPGGSRADGVKEDVFAARLHEAMEAYRARRREAVVDRLREALGRGAGVTALDDVVDVLRRGQVAELVIVEDAAGNPPPLGERELWVGQDALALGTRRSEIEALGQDPRRLRADIALLRCAVGQDAGVTFAVEGSISLVDGVGAVLRWTDPATPHETAPAYTADRHRKSR</sequence>
<comment type="caution">
    <text evidence="1">The sequence shown here is derived from an EMBL/GenBank/DDBJ whole genome shotgun (WGS) entry which is preliminary data.</text>
</comment>
<evidence type="ECO:0000313" key="2">
    <source>
        <dbReference type="Proteomes" id="UP001232536"/>
    </source>
</evidence>
<keyword evidence="2" id="KW-1185">Reference proteome</keyword>
<dbReference type="GO" id="GO:0016787">
    <property type="term" value="F:hydrolase activity"/>
    <property type="evidence" value="ECO:0007669"/>
    <property type="project" value="UniProtKB-KW"/>
</dbReference>
<organism evidence="1 2">
    <name type="scientific">Actinotalea lenta</name>
    <dbReference type="NCBI Taxonomy" id="3064654"/>
    <lineage>
        <taxon>Bacteria</taxon>
        <taxon>Bacillati</taxon>
        <taxon>Actinomycetota</taxon>
        <taxon>Actinomycetes</taxon>
        <taxon>Micrococcales</taxon>
        <taxon>Cellulomonadaceae</taxon>
        <taxon>Actinotalea</taxon>
    </lineage>
</organism>
<dbReference type="InterPro" id="IPR042226">
    <property type="entry name" value="eFR1_2_sf"/>
</dbReference>
<dbReference type="InterPro" id="IPR040701">
    <property type="entry name" value="Bact_RF_family2"/>
</dbReference>
<name>A0ABT9DDB7_9CELL</name>
<proteinExistence type="predicted"/>